<dbReference type="OrthoDB" id="10035647at2759"/>
<dbReference type="EMBL" id="CAJNOM010000027">
    <property type="protein sequence ID" value="CAF0845348.1"/>
    <property type="molecule type" value="Genomic_DNA"/>
</dbReference>
<dbReference type="EMBL" id="CAJNOI010000042">
    <property type="protein sequence ID" value="CAF0920072.1"/>
    <property type="molecule type" value="Genomic_DNA"/>
</dbReference>
<evidence type="ECO:0000313" key="4">
    <source>
        <dbReference type="Proteomes" id="UP000663832"/>
    </source>
</evidence>
<sequence length="72" mass="8032">MSLSDSDLQKYIGRNVNEAENELKEQGYKVNTVRVGSCATGCVLPQTEKEKRAVLTYDGDDSNHKVVSIRQD</sequence>
<name>A0A813W0L1_9BILA</name>
<accession>A0A813W0L1</accession>
<evidence type="ECO:0000313" key="1">
    <source>
        <dbReference type="EMBL" id="CAF0845348.1"/>
    </source>
</evidence>
<gene>
    <name evidence="3" type="ORF">BJG266_LOCUS11479</name>
    <name evidence="1" type="ORF">QVE165_LOCUS6540</name>
    <name evidence="2" type="ORF">QVE165_LOCUS7290</name>
</gene>
<dbReference type="EMBL" id="CAJNOM010000031">
    <property type="protein sequence ID" value="CAF0859547.1"/>
    <property type="molecule type" value="Genomic_DNA"/>
</dbReference>
<dbReference type="Proteomes" id="UP000663832">
    <property type="component" value="Unassembled WGS sequence"/>
</dbReference>
<organism evidence="1 4">
    <name type="scientific">Adineta steineri</name>
    <dbReference type="NCBI Taxonomy" id="433720"/>
    <lineage>
        <taxon>Eukaryota</taxon>
        <taxon>Metazoa</taxon>
        <taxon>Spiralia</taxon>
        <taxon>Gnathifera</taxon>
        <taxon>Rotifera</taxon>
        <taxon>Eurotatoria</taxon>
        <taxon>Bdelloidea</taxon>
        <taxon>Adinetida</taxon>
        <taxon>Adinetidae</taxon>
        <taxon>Adineta</taxon>
    </lineage>
</organism>
<proteinExistence type="predicted"/>
<comment type="caution">
    <text evidence="1">The sequence shown here is derived from an EMBL/GenBank/DDBJ whole genome shotgun (WGS) entry which is preliminary data.</text>
</comment>
<reference evidence="1" key="1">
    <citation type="submission" date="2021-02" db="EMBL/GenBank/DDBJ databases">
        <authorList>
            <person name="Nowell W R."/>
        </authorList>
    </citation>
    <scope>NUCLEOTIDE SEQUENCE</scope>
</reference>
<dbReference type="Proteomes" id="UP000663877">
    <property type="component" value="Unassembled WGS sequence"/>
</dbReference>
<keyword evidence="4" id="KW-1185">Reference proteome</keyword>
<dbReference type="AlphaFoldDB" id="A0A813W0L1"/>
<evidence type="ECO:0000313" key="2">
    <source>
        <dbReference type="EMBL" id="CAF0859547.1"/>
    </source>
</evidence>
<evidence type="ECO:0000313" key="3">
    <source>
        <dbReference type="EMBL" id="CAF0920072.1"/>
    </source>
</evidence>
<protein>
    <submittedName>
        <fullName evidence="1">Uncharacterized protein</fullName>
    </submittedName>
</protein>